<name>A0ABY9BF08_VITVI</name>
<protein>
    <recommendedName>
        <fullName evidence="6">GAG-pre-integrase domain-containing protein</fullName>
    </recommendedName>
</protein>
<evidence type="ECO:0008006" key="6">
    <source>
        <dbReference type="Google" id="ProtNLM"/>
    </source>
</evidence>
<evidence type="ECO:0000259" key="3">
    <source>
        <dbReference type="Pfam" id="PF22936"/>
    </source>
</evidence>
<feature type="domain" description="Retrovirus-related Pol polyprotein from transposon TNT 1-94-like beta-barrel" evidence="3">
    <location>
        <begin position="1"/>
        <end position="51"/>
    </location>
</feature>
<dbReference type="EMBL" id="CP126648">
    <property type="protein sequence ID" value="WJZ81331.1"/>
    <property type="molecule type" value="Genomic_DNA"/>
</dbReference>
<proteinExistence type="predicted"/>
<keyword evidence="5" id="KW-1185">Reference proteome</keyword>
<dbReference type="Proteomes" id="UP001227230">
    <property type="component" value="Chromosome 1"/>
</dbReference>
<accession>A0ABY9BF08</accession>
<evidence type="ECO:0000256" key="1">
    <source>
        <dbReference type="SAM" id="MobiDB-lite"/>
    </source>
</evidence>
<evidence type="ECO:0000259" key="2">
    <source>
        <dbReference type="Pfam" id="PF13976"/>
    </source>
</evidence>
<feature type="region of interest" description="Disordered" evidence="1">
    <location>
        <begin position="187"/>
        <end position="222"/>
    </location>
</feature>
<reference evidence="4 5" key="1">
    <citation type="journal article" date="2023" name="Hortic Res">
        <title>The complete reference genome for grapevine (Vitis vinifera L.) genetics and breeding.</title>
        <authorList>
            <person name="Shi X."/>
            <person name="Cao S."/>
            <person name="Wang X."/>
            <person name="Huang S."/>
            <person name="Wang Y."/>
            <person name="Liu Z."/>
            <person name="Liu W."/>
            <person name="Leng X."/>
            <person name="Peng Y."/>
            <person name="Wang N."/>
            <person name="Wang Y."/>
            <person name="Ma Z."/>
            <person name="Xu X."/>
            <person name="Zhang F."/>
            <person name="Xue H."/>
            <person name="Zhong H."/>
            <person name="Wang Y."/>
            <person name="Zhang K."/>
            <person name="Velt A."/>
            <person name="Avia K."/>
            <person name="Holtgrawe D."/>
            <person name="Grimplet J."/>
            <person name="Matus J.T."/>
            <person name="Ware D."/>
            <person name="Wu X."/>
            <person name="Wang H."/>
            <person name="Liu C."/>
            <person name="Fang Y."/>
            <person name="Rustenholz C."/>
            <person name="Cheng Z."/>
            <person name="Xiao H."/>
            <person name="Zhou Y."/>
        </authorList>
    </citation>
    <scope>NUCLEOTIDE SEQUENCE [LARGE SCALE GENOMIC DNA]</scope>
    <source>
        <strain evidence="5">cv. Pinot noir / PN40024</strain>
        <tissue evidence="4">Leaf</tissue>
    </source>
</reference>
<dbReference type="InterPro" id="IPR025724">
    <property type="entry name" value="GAG-pre-integrase_dom"/>
</dbReference>
<evidence type="ECO:0000313" key="4">
    <source>
        <dbReference type="EMBL" id="WJZ81331.1"/>
    </source>
</evidence>
<organism evidence="4 5">
    <name type="scientific">Vitis vinifera</name>
    <name type="common">Grape</name>
    <dbReference type="NCBI Taxonomy" id="29760"/>
    <lineage>
        <taxon>Eukaryota</taxon>
        <taxon>Viridiplantae</taxon>
        <taxon>Streptophyta</taxon>
        <taxon>Embryophyta</taxon>
        <taxon>Tracheophyta</taxon>
        <taxon>Spermatophyta</taxon>
        <taxon>Magnoliopsida</taxon>
        <taxon>eudicotyledons</taxon>
        <taxon>Gunneridae</taxon>
        <taxon>Pentapetalae</taxon>
        <taxon>rosids</taxon>
        <taxon>Vitales</taxon>
        <taxon>Vitaceae</taxon>
        <taxon>Viteae</taxon>
        <taxon>Vitis</taxon>
    </lineage>
</organism>
<gene>
    <name evidence="4" type="ORF">VitviT2T_001179</name>
</gene>
<feature type="domain" description="GAG-pre-integrase" evidence="2">
    <location>
        <begin position="66"/>
        <end position="114"/>
    </location>
</feature>
<sequence>MGNDGSDKAISMGDVRLETSNGTMLILKNVKHILDIRMNLISTGKLDDEGFCNTFRDSQWKLTRVDDDSTVELWHNKLDHMNEKGLMILAKKNLFSDMKKGSLKRCAHCLAGKQTRVAFKTHRHTRKPSMLDLVYSDKKLVKSRDVMSMEDHTIQNIKKTDVIEFQYRDNAIDFDPVPLTHLPTHVEDEAHDDQPDIGDVETPTQVEMDDDVHEQSPVAEAH</sequence>
<dbReference type="Pfam" id="PF22936">
    <property type="entry name" value="Pol_BBD"/>
    <property type="match status" value="1"/>
</dbReference>
<evidence type="ECO:0000313" key="5">
    <source>
        <dbReference type="Proteomes" id="UP001227230"/>
    </source>
</evidence>
<dbReference type="InterPro" id="IPR054722">
    <property type="entry name" value="PolX-like_BBD"/>
</dbReference>
<dbReference type="Pfam" id="PF13976">
    <property type="entry name" value="gag_pre-integrs"/>
    <property type="match status" value="1"/>
</dbReference>